<dbReference type="Pfam" id="PF00106">
    <property type="entry name" value="adh_short"/>
    <property type="match status" value="1"/>
</dbReference>
<sequence length="245" mass="25481">MSMQPVLQDRTVLITGAAGGLGSAAAVACAQAGATVILLGRKVAALNRVYDAVKAEGPEPILYPLDLEGAAPDDYDQLAQAIDDEFGKLDGLLHCAAEFKGLTPLAHTDPADFARAVHVDLTARWWLTQACLPLLAKSDAAAVVCVLDDPARSSGAFWGGYGIAQAGQAAMIAMLQAELGEHGPRISGYCPGPMRTQLRGKAYQANNDLNARAAADYAQACVTLLSSEAAGWRGKIQYAGPESSA</sequence>
<dbReference type="PANTHER" id="PTHR44196:SF4">
    <property type="entry name" value="SHORT CHAIN DEHYDROGENASE"/>
    <property type="match status" value="1"/>
</dbReference>
<evidence type="ECO:0000256" key="1">
    <source>
        <dbReference type="ARBA" id="ARBA00006484"/>
    </source>
</evidence>
<keyword evidence="2" id="KW-0560">Oxidoreductase</keyword>
<dbReference type="Proteomes" id="UP001430290">
    <property type="component" value="Unassembled WGS sequence"/>
</dbReference>
<name>A0ABS7TCH5_9GAMM</name>
<dbReference type="InterPro" id="IPR036291">
    <property type="entry name" value="NAD(P)-bd_dom_sf"/>
</dbReference>
<dbReference type="Gene3D" id="3.40.50.720">
    <property type="entry name" value="NAD(P)-binding Rossmann-like Domain"/>
    <property type="match status" value="1"/>
</dbReference>
<dbReference type="SUPFAM" id="SSF51735">
    <property type="entry name" value="NAD(P)-binding Rossmann-fold domains"/>
    <property type="match status" value="1"/>
</dbReference>
<comment type="similarity">
    <text evidence="1">Belongs to the short-chain dehydrogenases/reductases (SDR) family.</text>
</comment>
<gene>
    <name evidence="3" type="ORF">K7B09_04320</name>
</gene>
<dbReference type="PRINTS" id="PR00081">
    <property type="entry name" value="GDHRDH"/>
</dbReference>
<dbReference type="PANTHER" id="PTHR44196">
    <property type="entry name" value="DEHYDROGENASE/REDUCTASE SDR FAMILY MEMBER 7B"/>
    <property type="match status" value="1"/>
</dbReference>
<evidence type="ECO:0000256" key="2">
    <source>
        <dbReference type="ARBA" id="ARBA00023002"/>
    </source>
</evidence>
<evidence type="ECO:0000313" key="3">
    <source>
        <dbReference type="EMBL" id="MBZ4185549.1"/>
    </source>
</evidence>
<organism evidence="3 4">
    <name type="scientific">Thermomonas beijingensis</name>
    <dbReference type="NCBI Taxonomy" id="2872701"/>
    <lineage>
        <taxon>Bacteria</taxon>
        <taxon>Pseudomonadati</taxon>
        <taxon>Pseudomonadota</taxon>
        <taxon>Gammaproteobacteria</taxon>
        <taxon>Lysobacterales</taxon>
        <taxon>Lysobacteraceae</taxon>
        <taxon>Thermomonas</taxon>
    </lineage>
</organism>
<dbReference type="InterPro" id="IPR002347">
    <property type="entry name" value="SDR_fam"/>
</dbReference>
<evidence type="ECO:0000313" key="4">
    <source>
        <dbReference type="Proteomes" id="UP001430290"/>
    </source>
</evidence>
<reference evidence="3" key="1">
    <citation type="submission" date="2021-09" db="EMBL/GenBank/DDBJ databases">
        <authorList>
            <person name="Wu T."/>
            <person name="Guo S.Z."/>
        </authorList>
    </citation>
    <scope>NUCLEOTIDE SEQUENCE</scope>
    <source>
        <strain evidence="3">RSS-23</strain>
    </source>
</reference>
<comment type="caution">
    <text evidence="3">The sequence shown here is derived from an EMBL/GenBank/DDBJ whole genome shotgun (WGS) entry which is preliminary data.</text>
</comment>
<accession>A0ABS7TCH5</accession>
<dbReference type="RefSeq" id="WP_223627140.1">
    <property type="nucleotide sequence ID" value="NZ_JAIQDJ010000001.1"/>
</dbReference>
<proteinExistence type="inferred from homology"/>
<protein>
    <submittedName>
        <fullName evidence="3">SDR family NAD(P)-dependent oxidoreductase</fullName>
    </submittedName>
</protein>
<dbReference type="EMBL" id="JAIQDJ010000001">
    <property type="protein sequence ID" value="MBZ4185549.1"/>
    <property type="molecule type" value="Genomic_DNA"/>
</dbReference>
<keyword evidence="4" id="KW-1185">Reference proteome</keyword>